<feature type="transmembrane region" description="Helical" evidence="2">
    <location>
        <begin position="213"/>
        <end position="234"/>
    </location>
</feature>
<feature type="region of interest" description="Disordered" evidence="1">
    <location>
        <begin position="34"/>
        <end position="65"/>
    </location>
</feature>
<evidence type="ECO:0000256" key="1">
    <source>
        <dbReference type="SAM" id="MobiDB-lite"/>
    </source>
</evidence>
<comment type="caution">
    <text evidence="3">The sequence shown here is derived from an EMBL/GenBank/DDBJ whole genome shotgun (WGS) entry which is preliminary data.</text>
</comment>
<evidence type="ECO:0000313" key="4">
    <source>
        <dbReference type="Proteomes" id="UP000737555"/>
    </source>
</evidence>
<sequence>MTETDKLNEILGKCRDAASVAADKAAGMVNSASASVSAGVNEMREQSASTSRTGADGGSYSQDGDSCATVEAGECILSGELSVSDAADDAPKRRVTHSPAGVVKACARKRIEGFKSSLHDRKLLIAAGTMALVWLVLSILPAVGFNPPPVQSLSFLTFAQGGLTGGVPGFIGGLIGKGLIAYFVTLLIVGGISGDSIVSSIRSLFAQFSGNTWDLASISPLLIGGGAALFVYNFLAGTSTILNCMVGVVAFIIAARALANRSGCARQVFASVFARDGSVDSGLLTKVMAGWAGGFALGVVLSVFGGYICYTVGFILLVAGVVLMLAVERKAGGVPA</sequence>
<keyword evidence="2" id="KW-0812">Transmembrane</keyword>
<feature type="transmembrane region" description="Helical" evidence="2">
    <location>
        <begin position="165"/>
        <end position="192"/>
    </location>
</feature>
<feature type="transmembrane region" description="Helical" evidence="2">
    <location>
        <begin position="123"/>
        <end position="145"/>
    </location>
</feature>
<gene>
    <name evidence="3" type="ORF">HQQ74_08220</name>
</gene>
<protein>
    <submittedName>
        <fullName evidence="3">Uncharacterized protein</fullName>
    </submittedName>
</protein>
<feature type="transmembrane region" description="Helical" evidence="2">
    <location>
        <begin position="310"/>
        <end position="327"/>
    </location>
</feature>
<organism evidence="3 4">
    <name type="scientific">Methanoculleus bourgensis</name>
    <dbReference type="NCBI Taxonomy" id="83986"/>
    <lineage>
        <taxon>Archaea</taxon>
        <taxon>Methanobacteriati</taxon>
        <taxon>Methanobacteriota</taxon>
        <taxon>Stenosarchaea group</taxon>
        <taxon>Methanomicrobia</taxon>
        <taxon>Methanomicrobiales</taxon>
        <taxon>Methanomicrobiaceae</taxon>
        <taxon>Methanoculleus</taxon>
    </lineage>
</organism>
<proteinExistence type="predicted"/>
<name>A0A8T7H4B9_9EURY</name>
<keyword evidence="2" id="KW-1133">Transmembrane helix</keyword>
<dbReference type="Proteomes" id="UP000737555">
    <property type="component" value="Unassembled WGS sequence"/>
</dbReference>
<feature type="compositionally biased region" description="Polar residues" evidence="1">
    <location>
        <begin position="46"/>
        <end position="64"/>
    </location>
</feature>
<accession>A0A8T7H4B9</accession>
<evidence type="ECO:0000256" key="2">
    <source>
        <dbReference type="SAM" id="Phobius"/>
    </source>
</evidence>
<reference evidence="3" key="1">
    <citation type="submission" date="2020-05" db="EMBL/GenBank/DDBJ databases">
        <title>The first insight into the ecology of ammonia-tolerant syntrophic propionate oxidizing bacteria.</title>
        <authorList>
            <person name="Singh A."/>
            <person name="Schnurer A."/>
            <person name="Westerholm M."/>
        </authorList>
    </citation>
    <scope>NUCLEOTIDE SEQUENCE</scope>
    <source>
        <strain evidence="3">MAG54</strain>
    </source>
</reference>
<dbReference type="EMBL" id="JABMJE010000122">
    <property type="protein sequence ID" value="NQS78667.1"/>
    <property type="molecule type" value="Genomic_DNA"/>
</dbReference>
<feature type="transmembrane region" description="Helical" evidence="2">
    <location>
        <begin position="240"/>
        <end position="259"/>
    </location>
</feature>
<dbReference type="AlphaFoldDB" id="A0A8T7H4B9"/>
<evidence type="ECO:0000313" key="3">
    <source>
        <dbReference type="EMBL" id="NQS78667.1"/>
    </source>
</evidence>
<keyword evidence="2" id="KW-0472">Membrane</keyword>